<protein>
    <submittedName>
        <fullName evidence="4">POLAc domain-containing protein</fullName>
    </submittedName>
</protein>
<evidence type="ECO:0000259" key="1">
    <source>
        <dbReference type="Pfam" id="PF00476"/>
    </source>
</evidence>
<dbReference type="STRING" id="387005.A0A183HG51"/>
<dbReference type="GO" id="GO:0097681">
    <property type="term" value="P:double-strand break repair via alternative nonhomologous end joining"/>
    <property type="evidence" value="ECO:0007669"/>
    <property type="project" value="TreeGrafter"/>
</dbReference>
<dbReference type="Gene3D" id="3.30.70.370">
    <property type="match status" value="1"/>
</dbReference>
<dbReference type="Proteomes" id="UP000267606">
    <property type="component" value="Unassembled WGS sequence"/>
</dbReference>
<dbReference type="PANTHER" id="PTHR10133">
    <property type="entry name" value="DNA POLYMERASE I"/>
    <property type="match status" value="1"/>
</dbReference>
<organism evidence="4">
    <name type="scientific">Onchocerca flexuosa</name>
    <dbReference type="NCBI Taxonomy" id="387005"/>
    <lineage>
        <taxon>Eukaryota</taxon>
        <taxon>Metazoa</taxon>
        <taxon>Ecdysozoa</taxon>
        <taxon>Nematoda</taxon>
        <taxon>Chromadorea</taxon>
        <taxon>Rhabditida</taxon>
        <taxon>Spirurina</taxon>
        <taxon>Spiruromorpha</taxon>
        <taxon>Filarioidea</taxon>
        <taxon>Onchocercidae</taxon>
        <taxon>Onchocerca</taxon>
    </lineage>
</organism>
<dbReference type="InterPro" id="IPR001098">
    <property type="entry name" value="DNA-dir_DNA_pol_A_palm_dom"/>
</dbReference>
<dbReference type="GO" id="GO:0003677">
    <property type="term" value="F:DNA binding"/>
    <property type="evidence" value="ECO:0007669"/>
    <property type="project" value="InterPro"/>
</dbReference>
<dbReference type="AlphaFoldDB" id="A0A183HG51"/>
<reference evidence="2 3" key="2">
    <citation type="submission" date="2018-11" db="EMBL/GenBank/DDBJ databases">
        <authorList>
            <consortium name="Pathogen Informatics"/>
        </authorList>
    </citation>
    <scope>NUCLEOTIDE SEQUENCE [LARGE SCALE GENOMIC DNA]</scope>
</reference>
<dbReference type="Pfam" id="PF00476">
    <property type="entry name" value="DNA_pol_A"/>
    <property type="match status" value="1"/>
</dbReference>
<accession>A0A183HG51</accession>
<dbReference type="InterPro" id="IPR043502">
    <property type="entry name" value="DNA/RNA_pol_sf"/>
</dbReference>
<dbReference type="EMBL" id="UZAJ01006152">
    <property type="protein sequence ID" value="VDO46619.1"/>
    <property type="molecule type" value="Genomic_DNA"/>
</dbReference>
<dbReference type="PANTHER" id="PTHR10133:SF62">
    <property type="entry name" value="DNA POLYMERASE THETA"/>
    <property type="match status" value="1"/>
</dbReference>
<dbReference type="WBParaSite" id="OFLC_0000646201-mRNA-1">
    <property type="protein sequence ID" value="OFLC_0000646201-mRNA-1"/>
    <property type="gene ID" value="OFLC_0000646201"/>
</dbReference>
<keyword evidence="3" id="KW-1185">Reference proteome</keyword>
<sequence>MFDICLHIIGTANTDLKDPIDLVKGQINMSTNSSIVMQIHDEVLIETDENSVASVVEIIKHSMTSVIPNLRVPLAVKISFGKSWGELREYDEI</sequence>
<feature type="domain" description="DNA-directed DNA polymerase family A palm" evidence="1">
    <location>
        <begin position="26"/>
        <end position="86"/>
    </location>
</feature>
<name>A0A183HG51_9BILA</name>
<gene>
    <name evidence="2" type="ORF">OFLC_LOCUS6462</name>
</gene>
<evidence type="ECO:0000313" key="2">
    <source>
        <dbReference type="EMBL" id="VDO46619.1"/>
    </source>
</evidence>
<reference evidence="4" key="1">
    <citation type="submission" date="2016-06" db="UniProtKB">
        <authorList>
            <consortium name="WormBaseParasite"/>
        </authorList>
    </citation>
    <scope>IDENTIFICATION</scope>
</reference>
<dbReference type="InterPro" id="IPR002298">
    <property type="entry name" value="DNA_polymerase_A"/>
</dbReference>
<evidence type="ECO:0000313" key="3">
    <source>
        <dbReference type="Proteomes" id="UP000267606"/>
    </source>
</evidence>
<evidence type="ECO:0000313" key="4">
    <source>
        <dbReference type="WBParaSite" id="OFLC_0000646201-mRNA-1"/>
    </source>
</evidence>
<dbReference type="GO" id="GO:0006261">
    <property type="term" value="P:DNA-templated DNA replication"/>
    <property type="evidence" value="ECO:0007669"/>
    <property type="project" value="InterPro"/>
</dbReference>
<dbReference type="GO" id="GO:0003887">
    <property type="term" value="F:DNA-directed DNA polymerase activity"/>
    <property type="evidence" value="ECO:0007669"/>
    <property type="project" value="InterPro"/>
</dbReference>
<proteinExistence type="predicted"/>
<dbReference type="SUPFAM" id="SSF56672">
    <property type="entry name" value="DNA/RNA polymerases"/>
    <property type="match status" value="1"/>
</dbReference>